<reference evidence="1 2" key="1">
    <citation type="submission" date="2016-08" db="EMBL/GenBank/DDBJ databases">
        <authorList>
            <person name="Seilhamer J.J."/>
        </authorList>
    </citation>
    <scope>NUCLEOTIDE SEQUENCE [LARGE SCALE GENOMIC DNA]</scope>
    <source>
        <strain evidence="1 2">CFBP7245</strain>
    </source>
</reference>
<protein>
    <submittedName>
        <fullName evidence="1">Uncharacterized protein</fullName>
    </submittedName>
</protein>
<dbReference type="Gene3D" id="1.10.260.160">
    <property type="match status" value="1"/>
</dbReference>
<dbReference type="AlphaFoldDB" id="A0A2S7C1I3"/>
<evidence type="ECO:0000313" key="2">
    <source>
        <dbReference type="Proteomes" id="UP000238908"/>
    </source>
</evidence>
<proteinExistence type="predicted"/>
<gene>
    <name evidence="1" type="ORF">XdyCFBP7245_13330</name>
</gene>
<comment type="caution">
    <text evidence="1">The sequence shown here is derived from an EMBL/GenBank/DDBJ whole genome shotgun (WGS) entry which is preliminary data.</text>
</comment>
<sequence>MSYAITSMQRTHHNIYLAPAQTYQAPWAAQLEALFPGTRSVSDLVTTLPPVGKIKDYFTAAFLQDVANNPFDPLQLDLQRNELLAWRPRNRISLCRSSNDASVPFKNVTRAIDTFKRNGSTQLTTLDLGTGKREYASAFVHLAVEESCVVAVRQQLLDRSCRPLPIRASAPCHHPAGSRGMSVLIAYSGSSCASAAFRSRN</sequence>
<dbReference type="Proteomes" id="UP000238908">
    <property type="component" value="Unassembled WGS sequence"/>
</dbReference>
<dbReference type="InterPro" id="IPR029058">
    <property type="entry name" value="AB_hydrolase_fold"/>
</dbReference>
<dbReference type="Gene3D" id="3.40.50.1820">
    <property type="entry name" value="alpha/beta hydrolase"/>
    <property type="match status" value="1"/>
</dbReference>
<organism evidence="1 2">
    <name type="scientific">Xanthomonas dyei</name>
    <dbReference type="NCBI Taxonomy" id="743699"/>
    <lineage>
        <taxon>Bacteria</taxon>
        <taxon>Pseudomonadati</taxon>
        <taxon>Pseudomonadota</taxon>
        <taxon>Gammaproteobacteria</taxon>
        <taxon>Lysobacterales</taxon>
        <taxon>Lysobacteraceae</taxon>
        <taxon>Xanthomonas</taxon>
    </lineage>
</organism>
<dbReference type="EMBL" id="MDEE01000019">
    <property type="protein sequence ID" value="PPU55414.1"/>
    <property type="molecule type" value="Genomic_DNA"/>
</dbReference>
<accession>A0A2S7C1I3</accession>
<name>A0A2S7C1I3_9XANT</name>
<evidence type="ECO:0000313" key="1">
    <source>
        <dbReference type="EMBL" id="PPU55414.1"/>
    </source>
</evidence>